<protein>
    <submittedName>
        <fullName evidence="2">Uncharacterized protein</fullName>
    </submittedName>
</protein>
<reference evidence="2" key="1">
    <citation type="submission" date="2022-11" db="EMBL/GenBank/DDBJ databases">
        <authorList>
            <person name="Kikuchi T."/>
        </authorList>
    </citation>
    <scope>NUCLEOTIDE SEQUENCE</scope>
    <source>
        <strain evidence="2">PS1010</strain>
    </source>
</reference>
<dbReference type="AlphaFoldDB" id="A0A9P1ING4"/>
<dbReference type="EMBL" id="CANHGI010000003">
    <property type="protein sequence ID" value="CAI5446457.1"/>
    <property type="molecule type" value="Genomic_DNA"/>
</dbReference>
<comment type="caution">
    <text evidence="2">The sequence shown here is derived from an EMBL/GenBank/DDBJ whole genome shotgun (WGS) entry which is preliminary data.</text>
</comment>
<sequence length="862" mass="102363">MVEWTVQKVIKCLKLVVPKERLPKFSMEEFDSFKKYGLFDETDIIKQILEIIYKKSPKTMEMNGSVEDVVKEILEIERVPMLHSFSDDVFEYSEDFILGQFAGLEVFVNQIVPPATNNFDALMQKQILISKTDLLIYFYRAFEISKMSEIGGYLAKHWLLAFMNERYKDLRNSYELLVEGLWNPLRTLIKNLMNSDFANDMMDDECPVNMECIIGFLQDEEVGKKYPKIIEKSKSFLSEQAKKNPKNIDTLYRNGMKELLQIFFTIKRVYESYKDIFSPFPKGGPISEHQVPFIRVFHDIKPFVFSKEFENALRVVMKNRFPNKTFPEGLIQIESEEDRKLGIVYIIDIEKVEKILKIVGLQISDFCIVNKSIPRNFEAISFPTISPYGTYCKLVPYAFQQISHYVLSVLQAFKDADERKFLEITKIIEANVEHVFCQRKSGYCVETWKIEELCDKLRWELRKYIPYVNFEIERKPNYGKKEIVKIIRELSKPLVFKEEIIEAYYSKEIARSNGIRYHHIFLFYNMSIYEKMIPFIYQLFGLAENSAKVVPKNVEVKEFSTMKKGFLIQKPSATVKEKNGKENVEKKQEKADPKLEEMKKHMIENDEKSKTEIKKLQEKLRELNEKCESTQGLLKDREDDVNNWKNKSQQEKEEKDEQILKLQTEIEQLKELSEEKIRKLEEEHRNEVERCRNENQNLMENFEKLKIEKKKIAENARLQSRTSEDSFNHQAFEQWFMTGYKLLEKNKRNPKVAERLEKYRRLLEIDYDDLIDTLSSQLNRLILSHPNSAEIKLIRTQVSDFDEQLDDYIKNIRKEIKKLRENTNANPNEQLGEEIEQFPNDRFLKIYRKWVKNDDLEKLLCA</sequence>
<evidence type="ECO:0000313" key="2">
    <source>
        <dbReference type="EMBL" id="CAI5446457.1"/>
    </source>
</evidence>
<gene>
    <name evidence="2" type="ORF">CAMP_LOCUS9094</name>
</gene>
<organism evidence="2 3">
    <name type="scientific">Caenorhabditis angaria</name>
    <dbReference type="NCBI Taxonomy" id="860376"/>
    <lineage>
        <taxon>Eukaryota</taxon>
        <taxon>Metazoa</taxon>
        <taxon>Ecdysozoa</taxon>
        <taxon>Nematoda</taxon>
        <taxon>Chromadorea</taxon>
        <taxon>Rhabditida</taxon>
        <taxon>Rhabditina</taxon>
        <taxon>Rhabditomorpha</taxon>
        <taxon>Rhabditoidea</taxon>
        <taxon>Rhabditidae</taxon>
        <taxon>Peloderinae</taxon>
        <taxon>Caenorhabditis</taxon>
    </lineage>
</organism>
<feature type="region of interest" description="Disordered" evidence="1">
    <location>
        <begin position="627"/>
        <end position="657"/>
    </location>
</feature>
<accession>A0A9P1ING4</accession>
<dbReference type="Proteomes" id="UP001152747">
    <property type="component" value="Unassembled WGS sequence"/>
</dbReference>
<evidence type="ECO:0000256" key="1">
    <source>
        <dbReference type="SAM" id="MobiDB-lite"/>
    </source>
</evidence>
<name>A0A9P1ING4_9PELO</name>
<proteinExistence type="predicted"/>
<evidence type="ECO:0000313" key="3">
    <source>
        <dbReference type="Proteomes" id="UP001152747"/>
    </source>
</evidence>
<keyword evidence="3" id="KW-1185">Reference proteome</keyword>